<dbReference type="Proteomes" id="UP001469553">
    <property type="component" value="Unassembled WGS sequence"/>
</dbReference>
<name>A0ABV0ZZT4_9TELE</name>
<evidence type="ECO:0000313" key="2">
    <source>
        <dbReference type="Proteomes" id="UP001469553"/>
    </source>
</evidence>
<protein>
    <submittedName>
        <fullName evidence="1">Uncharacterized protein</fullName>
    </submittedName>
</protein>
<dbReference type="EMBL" id="JAHRIP010077499">
    <property type="protein sequence ID" value="MEQ2311769.1"/>
    <property type="molecule type" value="Genomic_DNA"/>
</dbReference>
<comment type="caution">
    <text evidence="1">The sequence shown here is derived from an EMBL/GenBank/DDBJ whole genome shotgun (WGS) entry which is preliminary data.</text>
</comment>
<reference evidence="1 2" key="1">
    <citation type="submission" date="2021-06" db="EMBL/GenBank/DDBJ databases">
        <authorList>
            <person name="Palmer J.M."/>
        </authorList>
    </citation>
    <scope>NUCLEOTIDE SEQUENCE [LARGE SCALE GENOMIC DNA]</scope>
    <source>
        <strain evidence="1 2">AS_MEX2019</strain>
        <tissue evidence="1">Muscle</tissue>
    </source>
</reference>
<accession>A0ABV0ZZT4</accession>
<evidence type="ECO:0000313" key="1">
    <source>
        <dbReference type="EMBL" id="MEQ2311769.1"/>
    </source>
</evidence>
<sequence length="85" mass="9550">MLRWSHGFLHAKVRAGLHHDTLALPPLIGRAKTGKTIACGYVPCPSQPSARDESWTNRVSQCFQRDTCCNLLRVSCSHDSCSRRR</sequence>
<keyword evidence="2" id="KW-1185">Reference proteome</keyword>
<gene>
    <name evidence="1" type="ORF">AMECASPLE_024047</name>
</gene>
<organism evidence="1 2">
    <name type="scientific">Ameca splendens</name>
    <dbReference type="NCBI Taxonomy" id="208324"/>
    <lineage>
        <taxon>Eukaryota</taxon>
        <taxon>Metazoa</taxon>
        <taxon>Chordata</taxon>
        <taxon>Craniata</taxon>
        <taxon>Vertebrata</taxon>
        <taxon>Euteleostomi</taxon>
        <taxon>Actinopterygii</taxon>
        <taxon>Neopterygii</taxon>
        <taxon>Teleostei</taxon>
        <taxon>Neoteleostei</taxon>
        <taxon>Acanthomorphata</taxon>
        <taxon>Ovalentaria</taxon>
        <taxon>Atherinomorphae</taxon>
        <taxon>Cyprinodontiformes</taxon>
        <taxon>Goodeidae</taxon>
        <taxon>Ameca</taxon>
    </lineage>
</organism>
<proteinExistence type="predicted"/>